<dbReference type="STRING" id="416944.SAMN05421548_13324"/>
<feature type="transmembrane region" description="Helical" evidence="1">
    <location>
        <begin position="212"/>
        <end position="230"/>
    </location>
</feature>
<keyword evidence="3" id="KW-0808">Transferase</keyword>
<dbReference type="GO" id="GO:0016747">
    <property type="term" value="F:acyltransferase activity, transferring groups other than amino-acyl groups"/>
    <property type="evidence" value="ECO:0007669"/>
    <property type="project" value="InterPro"/>
</dbReference>
<keyword evidence="3" id="KW-0378">Hydrolase</keyword>
<feature type="transmembrane region" description="Helical" evidence="1">
    <location>
        <begin position="51"/>
        <end position="70"/>
    </location>
</feature>
<feature type="transmembrane region" description="Helical" evidence="1">
    <location>
        <begin position="330"/>
        <end position="351"/>
    </location>
</feature>
<dbReference type="OrthoDB" id="8772324at2"/>
<dbReference type="GO" id="GO:0009103">
    <property type="term" value="P:lipopolysaccharide biosynthetic process"/>
    <property type="evidence" value="ECO:0007669"/>
    <property type="project" value="TreeGrafter"/>
</dbReference>
<evidence type="ECO:0000259" key="2">
    <source>
        <dbReference type="Pfam" id="PF01757"/>
    </source>
</evidence>
<dbReference type="RefSeq" id="WP_143189360.1">
    <property type="nucleotide sequence ID" value="NZ_FMYQ01000033.1"/>
</dbReference>
<proteinExistence type="predicted"/>
<dbReference type="InterPro" id="IPR050879">
    <property type="entry name" value="Acyltransferase_3"/>
</dbReference>
<accession>A0A1G7A8G6</accession>
<evidence type="ECO:0000313" key="3">
    <source>
        <dbReference type="EMBL" id="SDE11070.1"/>
    </source>
</evidence>
<organism evidence="3 4">
    <name type="scientific">Paraburkholderia lycopersici</name>
    <dbReference type="NCBI Taxonomy" id="416944"/>
    <lineage>
        <taxon>Bacteria</taxon>
        <taxon>Pseudomonadati</taxon>
        <taxon>Pseudomonadota</taxon>
        <taxon>Betaproteobacteria</taxon>
        <taxon>Burkholderiales</taxon>
        <taxon>Burkholderiaceae</taxon>
        <taxon>Paraburkholderia</taxon>
    </lineage>
</organism>
<keyword evidence="1" id="KW-0812">Transmembrane</keyword>
<keyword evidence="1" id="KW-0472">Membrane</keyword>
<dbReference type="Pfam" id="PF01757">
    <property type="entry name" value="Acyl_transf_3"/>
    <property type="match status" value="1"/>
</dbReference>
<dbReference type="PANTHER" id="PTHR23028">
    <property type="entry name" value="ACETYLTRANSFERASE"/>
    <property type="match status" value="1"/>
</dbReference>
<feature type="transmembrane region" description="Helical" evidence="1">
    <location>
        <begin position="242"/>
        <end position="258"/>
    </location>
</feature>
<keyword evidence="4" id="KW-1185">Reference proteome</keyword>
<keyword evidence="1" id="KW-1133">Transmembrane helix</keyword>
<gene>
    <name evidence="3" type="ORF">SAMN05421548_13324</name>
</gene>
<protein>
    <submittedName>
        <fullName evidence="3">Peptidoglycan/LPS O-acetylase OafA/YrhL, contains acyltransferase and SGNH-hydrolase domains</fullName>
    </submittedName>
</protein>
<dbReference type="AlphaFoldDB" id="A0A1G7A8G6"/>
<feature type="transmembrane region" description="Helical" evidence="1">
    <location>
        <begin position="91"/>
        <end position="111"/>
    </location>
</feature>
<dbReference type="InterPro" id="IPR002656">
    <property type="entry name" value="Acyl_transf_3_dom"/>
</dbReference>
<feature type="transmembrane region" description="Helical" evidence="1">
    <location>
        <begin position="273"/>
        <end position="294"/>
    </location>
</feature>
<sequence>MASRQDNVGRASYIDALRGFAALTVVIAHLTITWRQPGPIEAAVIESPLRILWGGHQAVILFFVLSGFALTRMIDGMPGYSYGRYFCARVVRLYIPYLASLTIALAGYAVLKKLGFNWPAGWMDVVGPTSDTRTLVEHAMMIGPLDIRAINPPIWTIAEEMRISLIFPAILMLVKRFDFKAVMAAYATSLTIAWVGLRFNDTFPVWNAQLGPLIHYTTFFFLGSWLSYNVSEFGACVERKTALRWSLGILAALLYAYSFDSPWGYTARLLGDLSIGIASALVIVLCHASTVSLFAKPGAWLGRISFSVYLNHMLVLNMALIVLMPKHGAIAVWLATIPLALLVSQAMCTLFERPSIKLSRFFSKSRARKIASMPSRFSLNDAVRRRR</sequence>
<dbReference type="Proteomes" id="UP000198908">
    <property type="component" value="Unassembled WGS sequence"/>
</dbReference>
<feature type="domain" description="Acyltransferase 3" evidence="2">
    <location>
        <begin position="13"/>
        <end position="346"/>
    </location>
</feature>
<dbReference type="PANTHER" id="PTHR23028:SF53">
    <property type="entry name" value="ACYL_TRANSF_3 DOMAIN-CONTAINING PROTEIN"/>
    <property type="match status" value="1"/>
</dbReference>
<name>A0A1G7A8G6_9BURK</name>
<reference evidence="4" key="1">
    <citation type="submission" date="2016-09" db="EMBL/GenBank/DDBJ databases">
        <authorList>
            <person name="Varghese N."/>
            <person name="Submissions S."/>
        </authorList>
    </citation>
    <scope>NUCLEOTIDE SEQUENCE [LARGE SCALE GENOMIC DNA]</scope>
    <source>
        <strain evidence="4">TNe-862</strain>
    </source>
</reference>
<keyword evidence="3" id="KW-0012">Acyltransferase</keyword>
<feature type="transmembrane region" description="Helical" evidence="1">
    <location>
        <begin position="306"/>
        <end position="324"/>
    </location>
</feature>
<dbReference type="GO" id="GO:0016787">
    <property type="term" value="F:hydrolase activity"/>
    <property type="evidence" value="ECO:0007669"/>
    <property type="project" value="UniProtKB-KW"/>
</dbReference>
<dbReference type="GO" id="GO:0016020">
    <property type="term" value="C:membrane"/>
    <property type="evidence" value="ECO:0007669"/>
    <property type="project" value="TreeGrafter"/>
</dbReference>
<dbReference type="EMBL" id="FMYQ01000033">
    <property type="protein sequence ID" value="SDE11070.1"/>
    <property type="molecule type" value="Genomic_DNA"/>
</dbReference>
<evidence type="ECO:0000256" key="1">
    <source>
        <dbReference type="SAM" id="Phobius"/>
    </source>
</evidence>
<evidence type="ECO:0000313" key="4">
    <source>
        <dbReference type="Proteomes" id="UP000198908"/>
    </source>
</evidence>
<feature type="transmembrane region" description="Helical" evidence="1">
    <location>
        <begin position="181"/>
        <end position="200"/>
    </location>
</feature>